<protein>
    <recommendedName>
        <fullName evidence="8">Glucuronosyltransferase</fullName>
    </recommendedName>
</protein>
<dbReference type="InterPro" id="IPR035595">
    <property type="entry name" value="UDP_glycos_trans_CS"/>
</dbReference>
<dbReference type="Gene3D" id="3.40.50.2000">
    <property type="entry name" value="Glycogen Phosphorylase B"/>
    <property type="match status" value="1"/>
</dbReference>
<evidence type="ECO:0000256" key="5">
    <source>
        <dbReference type="SAM" id="Phobius"/>
    </source>
</evidence>
<accession>A0ABD2NW44</accession>
<keyword evidence="5" id="KW-1133">Transmembrane helix</keyword>
<feature type="transmembrane region" description="Helical" evidence="5">
    <location>
        <begin position="46"/>
        <end position="72"/>
    </location>
</feature>
<keyword evidence="5" id="KW-0812">Transmembrane</keyword>
<evidence type="ECO:0000256" key="2">
    <source>
        <dbReference type="ARBA" id="ARBA00022676"/>
    </source>
</evidence>
<dbReference type="PROSITE" id="PS00375">
    <property type="entry name" value="UDPGT"/>
    <property type="match status" value="1"/>
</dbReference>
<organism evidence="6 7">
    <name type="scientific">Cryptolaemus montrouzieri</name>
    <dbReference type="NCBI Taxonomy" id="559131"/>
    <lineage>
        <taxon>Eukaryota</taxon>
        <taxon>Metazoa</taxon>
        <taxon>Ecdysozoa</taxon>
        <taxon>Arthropoda</taxon>
        <taxon>Hexapoda</taxon>
        <taxon>Insecta</taxon>
        <taxon>Pterygota</taxon>
        <taxon>Neoptera</taxon>
        <taxon>Endopterygota</taxon>
        <taxon>Coleoptera</taxon>
        <taxon>Polyphaga</taxon>
        <taxon>Cucujiformia</taxon>
        <taxon>Coccinelloidea</taxon>
        <taxon>Coccinellidae</taxon>
        <taxon>Scymninae</taxon>
        <taxon>Scymnini</taxon>
        <taxon>Cryptolaemus</taxon>
    </lineage>
</organism>
<comment type="caution">
    <text evidence="6">The sequence shown here is derived from an EMBL/GenBank/DDBJ whole genome shotgun (WGS) entry which is preliminary data.</text>
</comment>
<dbReference type="InterPro" id="IPR002213">
    <property type="entry name" value="UDP_glucos_trans"/>
</dbReference>
<evidence type="ECO:0000256" key="1">
    <source>
        <dbReference type="ARBA" id="ARBA00009995"/>
    </source>
</evidence>
<dbReference type="PANTHER" id="PTHR48043:SF145">
    <property type="entry name" value="FI06409P-RELATED"/>
    <property type="match status" value="1"/>
</dbReference>
<keyword evidence="3 4" id="KW-0808">Transferase</keyword>
<dbReference type="FunFam" id="3.40.50.2000:FF:000050">
    <property type="entry name" value="UDP-glucuronosyltransferase"/>
    <property type="match status" value="1"/>
</dbReference>
<proteinExistence type="inferred from homology"/>
<keyword evidence="7" id="KW-1185">Reference proteome</keyword>
<evidence type="ECO:0000256" key="3">
    <source>
        <dbReference type="ARBA" id="ARBA00022679"/>
    </source>
</evidence>
<dbReference type="CDD" id="cd03784">
    <property type="entry name" value="GT1_Gtf-like"/>
    <property type="match status" value="1"/>
</dbReference>
<keyword evidence="5" id="KW-0472">Membrane</keyword>
<gene>
    <name evidence="6" type="ORF">HHI36_006039</name>
</gene>
<evidence type="ECO:0000256" key="4">
    <source>
        <dbReference type="RuleBase" id="RU003718"/>
    </source>
</evidence>
<feature type="transmembrane region" description="Helical" evidence="5">
    <location>
        <begin position="514"/>
        <end position="541"/>
    </location>
</feature>
<keyword evidence="2 4" id="KW-0328">Glycosyltransferase</keyword>
<dbReference type="Proteomes" id="UP001516400">
    <property type="component" value="Unassembled WGS sequence"/>
</dbReference>
<name>A0ABD2NW44_9CUCU</name>
<dbReference type="PANTHER" id="PTHR48043">
    <property type="entry name" value="EG:EG0003.4 PROTEIN-RELATED"/>
    <property type="match status" value="1"/>
</dbReference>
<dbReference type="InterPro" id="IPR050271">
    <property type="entry name" value="UDP-glycosyltransferase"/>
</dbReference>
<evidence type="ECO:0008006" key="8">
    <source>
        <dbReference type="Google" id="ProtNLM"/>
    </source>
</evidence>
<dbReference type="AlphaFoldDB" id="A0ABD2NW44"/>
<sequence length="560" mass="64476">MERKKHVTDNVPLQSKMDLFQEIHRKIKPADQGSSFSEERTKMKSLLLLSTILLFHICNVENANILAVFPLVHKSHYVMYQKLLEGLLAKGHTIDVLGGIPPSQEKSVPGITYINLVDVPELDLPVFTIKELRDFTVHTNMNFMFREGAEPACKDVFNSNVVKNLRDSKKKYDLLLMEIFICDCFYGFAHTFKAPIVSVISSSDLPWGSYRIGNPDNPSYIPNYFNGLKPYESLKDRFWNTVTYLQTKLMHRWYIQAQTKIARDFFGEDMPDLNYIIGNTSVLLINSHFTINSARPTVPNFVEVGGLHIETPKSLDKELLDFIGKDKFIYFSFGSLANAALFEEDVMQAIMDAFSEVKYNVIWKANRSEIAGNIRIPPNVLMRPWLPQLSILCHPNNSLFLTHSGLLGTQEAVHCGVPMLCMPLFADQYQNCRNMINRKVAKSLKPEKINREELSNTIKELIQDPSYKENAKILSEQFKDRNMPPLETAIYWVEYAIRHKGAPQLKSPANSLNWYQYLLLDVIGILVLLCLISLICIYYMLRFLLRFLRKKKARISNKRE</sequence>
<comment type="similarity">
    <text evidence="1 4">Belongs to the UDP-glycosyltransferase family.</text>
</comment>
<dbReference type="Pfam" id="PF00201">
    <property type="entry name" value="UDPGT"/>
    <property type="match status" value="1"/>
</dbReference>
<reference evidence="6 7" key="1">
    <citation type="journal article" date="2021" name="BMC Biol.">
        <title>Horizontally acquired antibacterial genes associated with adaptive radiation of ladybird beetles.</title>
        <authorList>
            <person name="Li H.S."/>
            <person name="Tang X.F."/>
            <person name="Huang Y.H."/>
            <person name="Xu Z.Y."/>
            <person name="Chen M.L."/>
            <person name="Du X.Y."/>
            <person name="Qiu B.Y."/>
            <person name="Chen P.T."/>
            <person name="Zhang W."/>
            <person name="Slipinski A."/>
            <person name="Escalona H.E."/>
            <person name="Waterhouse R.M."/>
            <person name="Zwick A."/>
            <person name="Pang H."/>
        </authorList>
    </citation>
    <scope>NUCLEOTIDE SEQUENCE [LARGE SCALE GENOMIC DNA]</scope>
    <source>
        <strain evidence="6">SYSU2018</strain>
    </source>
</reference>
<dbReference type="EMBL" id="JABFTP020000144">
    <property type="protein sequence ID" value="KAL3282880.1"/>
    <property type="molecule type" value="Genomic_DNA"/>
</dbReference>
<dbReference type="GO" id="GO:0016757">
    <property type="term" value="F:glycosyltransferase activity"/>
    <property type="evidence" value="ECO:0007669"/>
    <property type="project" value="UniProtKB-KW"/>
</dbReference>
<evidence type="ECO:0000313" key="7">
    <source>
        <dbReference type="Proteomes" id="UP001516400"/>
    </source>
</evidence>
<evidence type="ECO:0000313" key="6">
    <source>
        <dbReference type="EMBL" id="KAL3282880.1"/>
    </source>
</evidence>
<dbReference type="SUPFAM" id="SSF53756">
    <property type="entry name" value="UDP-Glycosyltransferase/glycogen phosphorylase"/>
    <property type="match status" value="1"/>
</dbReference>